<evidence type="ECO:0000256" key="2">
    <source>
        <dbReference type="ARBA" id="ARBA00022649"/>
    </source>
</evidence>
<accession>A0ABY1FRL1</accession>
<keyword evidence="6" id="KW-1185">Reference proteome</keyword>
<proteinExistence type="inferred from homology"/>
<dbReference type="InterPro" id="IPR016181">
    <property type="entry name" value="Acyl_CoA_acyltransferase"/>
</dbReference>
<comment type="caution">
    <text evidence="5">The sequence shown here is derived from an EMBL/GenBank/DDBJ whole genome shotgun (WGS) entry which is preliminary data.</text>
</comment>
<dbReference type="PANTHER" id="PTHR36449">
    <property type="entry name" value="ACETYLTRANSFERASE-RELATED"/>
    <property type="match status" value="1"/>
</dbReference>
<sequence>MKRCQQPCAADINGNRKVLFIEELNKKLHDRKAFDCGLADVNEFLKKRASRQAQQSINRTWVALDDEMVDRHPAPIVGFYTLTSCTVAHTDIQGNYPHYPLPAFKLAWFGVHNEYQGTPMRVGEELLVEALLQSWELFTHTQLGVAVVVDPLTQKSEDFFRKYDFQEIGRSFHGQETLYLPMRKIRQMIEADLLLGAEEKFGSRTKAERWFDTPDSLFGGLSPRKMIDVVGGVGILEDAIYES</sequence>
<dbReference type="PANTHER" id="PTHR36449:SF1">
    <property type="entry name" value="ACETYLTRANSFERASE"/>
    <property type="match status" value="1"/>
</dbReference>
<evidence type="ECO:0008006" key="7">
    <source>
        <dbReference type="Google" id="ProtNLM"/>
    </source>
</evidence>
<reference evidence="5 6" key="1">
    <citation type="submission" date="2016-10" db="EMBL/GenBank/DDBJ databases">
        <authorList>
            <person name="Varghese N."/>
            <person name="Submissions S."/>
        </authorList>
    </citation>
    <scope>NUCLEOTIDE SEQUENCE [LARGE SCALE GENOMIC DNA]</scope>
    <source>
        <strain evidence="5 6">DSM 26291</strain>
    </source>
</reference>
<evidence type="ECO:0000313" key="5">
    <source>
        <dbReference type="EMBL" id="SFL93948.1"/>
    </source>
</evidence>
<dbReference type="SUPFAM" id="SSF55729">
    <property type="entry name" value="Acyl-CoA N-acyltransferases (Nat)"/>
    <property type="match status" value="1"/>
</dbReference>
<protein>
    <recommendedName>
        <fullName evidence="7">Antitoxin Xre/MbcA/ParS-like toxin-binding domain-containing protein</fullName>
    </recommendedName>
</protein>
<keyword evidence="3" id="KW-0808">Transferase</keyword>
<dbReference type="Gene3D" id="3.40.630.30">
    <property type="match status" value="1"/>
</dbReference>
<keyword evidence="4" id="KW-0012">Acyltransferase</keyword>
<dbReference type="Proteomes" id="UP000199211">
    <property type="component" value="Unassembled WGS sequence"/>
</dbReference>
<keyword evidence="2" id="KW-1277">Toxin-antitoxin system</keyword>
<evidence type="ECO:0000313" key="6">
    <source>
        <dbReference type="Proteomes" id="UP000199211"/>
    </source>
</evidence>
<evidence type="ECO:0000256" key="1">
    <source>
        <dbReference type="ARBA" id="ARBA00009342"/>
    </source>
</evidence>
<comment type="similarity">
    <text evidence="1">Belongs to the acetyltransferase family. GNAT subfamily.</text>
</comment>
<evidence type="ECO:0000256" key="3">
    <source>
        <dbReference type="ARBA" id="ARBA00022679"/>
    </source>
</evidence>
<name>A0ABY1FRL1_9GAMM</name>
<dbReference type="EMBL" id="FOTV01000016">
    <property type="protein sequence ID" value="SFL93948.1"/>
    <property type="molecule type" value="Genomic_DNA"/>
</dbReference>
<organism evidence="5 6">
    <name type="scientific">Marinobacter salarius</name>
    <dbReference type="NCBI Taxonomy" id="1420917"/>
    <lineage>
        <taxon>Bacteria</taxon>
        <taxon>Pseudomonadati</taxon>
        <taxon>Pseudomonadota</taxon>
        <taxon>Gammaproteobacteria</taxon>
        <taxon>Pseudomonadales</taxon>
        <taxon>Marinobacteraceae</taxon>
        <taxon>Marinobacter</taxon>
    </lineage>
</organism>
<gene>
    <name evidence="5" type="ORF">SAMN04487868_11653</name>
</gene>
<evidence type="ECO:0000256" key="4">
    <source>
        <dbReference type="ARBA" id="ARBA00023315"/>
    </source>
</evidence>